<dbReference type="EMBL" id="LNQL01000006">
    <property type="protein sequence ID" value="KSU47785.1"/>
    <property type="molecule type" value="Genomic_DNA"/>
</dbReference>
<evidence type="ECO:0000256" key="1">
    <source>
        <dbReference type="SAM" id="MobiDB-lite"/>
    </source>
</evidence>
<gene>
    <name evidence="2" type="ORF">AS033_14065</name>
</gene>
<evidence type="ECO:0000313" key="2">
    <source>
        <dbReference type="EMBL" id="KSU47785.1"/>
    </source>
</evidence>
<feature type="compositionally biased region" description="Polar residues" evidence="1">
    <location>
        <begin position="37"/>
        <end position="56"/>
    </location>
</feature>
<organism evidence="2 3">
    <name type="scientific">Exiguobacterium indicum</name>
    <dbReference type="NCBI Taxonomy" id="296995"/>
    <lineage>
        <taxon>Bacteria</taxon>
        <taxon>Bacillati</taxon>
        <taxon>Bacillota</taxon>
        <taxon>Bacilli</taxon>
        <taxon>Bacillales</taxon>
        <taxon>Bacillales Family XII. Incertae Sedis</taxon>
        <taxon>Exiguobacterium</taxon>
    </lineage>
</organism>
<comment type="caution">
    <text evidence="2">The sequence shown here is derived from an EMBL/GenBank/DDBJ whole genome shotgun (WGS) entry which is preliminary data.</text>
</comment>
<dbReference type="OrthoDB" id="2352911at2"/>
<proteinExistence type="predicted"/>
<dbReference type="RefSeq" id="WP_058265808.1">
    <property type="nucleotide sequence ID" value="NZ_FMYN01000006.1"/>
</dbReference>
<sequence>MKLHRFASVFCLSTIVWTTAGCTMMEEQATPRVAQKNVASPEQVNTSLKKATTDSKNQQAIELEKQTERVTLGQTKTYVLSSLLSKHRISIDPQYFYQNQIFYFDLQENKSTIYTYDTKRQHNKIVHATKHAIPMMTGTGEFLLWVETEQPTKTGVKWSIRQLKITTNQVTTLDVGESRFDTSPPRIDVTSTRASWITQEATAQKTVSTIKTYSLKTGKITPLQSFILKTGKVRDGLFTYEHRDSDDGVTLYTSHFNNGKNVRVLETLDGAYKKEISGLIDFSRSGTYLALGTEGDAIFQPIGLDEQTLNYSASSAQTTIDGIQFLSNTQVIFREGIHQLMYADLKAKTVAPLTDFEELVSLPLYQEGVLAYCITNGTNTTYHVVHLKASN</sequence>
<dbReference type="SUPFAM" id="SSF82171">
    <property type="entry name" value="DPP6 N-terminal domain-like"/>
    <property type="match status" value="1"/>
</dbReference>
<name>A0A0V8GBY9_9BACL</name>
<evidence type="ECO:0008006" key="4">
    <source>
        <dbReference type="Google" id="ProtNLM"/>
    </source>
</evidence>
<accession>A0A0V8GBY9</accession>
<evidence type="ECO:0000313" key="3">
    <source>
        <dbReference type="Proteomes" id="UP000053797"/>
    </source>
</evidence>
<dbReference type="AlphaFoldDB" id="A0A0V8GBY9"/>
<dbReference type="Proteomes" id="UP000053797">
    <property type="component" value="Unassembled WGS sequence"/>
</dbReference>
<reference evidence="2 3" key="1">
    <citation type="journal article" date="2015" name="Int. J. Syst. Evol. Microbiol.">
        <title>Exiguobacterium enclense sp. nov., isolated from sediment.</title>
        <authorList>
            <person name="Dastager S.G."/>
            <person name="Mawlankar R."/>
            <person name="Sonalkar V.V."/>
            <person name="Thorat M.N."/>
            <person name="Mual P."/>
            <person name="Verma A."/>
            <person name="Krishnamurthi S."/>
            <person name="Tang S.K."/>
            <person name="Li W.J."/>
        </authorList>
    </citation>
    <scope>NUCLEOTIDE SEQUENCE [LARGE SCALE GENOMIC DNA]</scope>
    <source>
        <strain evidence="2 3">NIO-1109</strain>
    </source>
</reference>
<feature type="region of interest" description="Disordered" evidence="1">
    <location>
        <begin position="33"/>
        <end position="56"/>
    </location>
</feature>
<dbReference type="PROSITE" id="PS51257">
    <property type="entry name" value="PROKAR_LIPOPROTEIN"/>
    <property type="match status" value="1"/>
</dbReference>
<protein>
    <recommendedName>
        <fullName evidence="4">Lipoprotein</fullName>
    </recommendedName>
</protein>